<gene>
    <name evidence="1" type="ORF">EGYM00392_LOCUS24825</name>
</gene>
<sequence>MGGPPPIVNMVPPPPSMLCTHLQMMAQDLNSLADKSTYPNSQCAMDMTELTLQLTVGHVKVGEQVVGGGPQLAEVESQTPCTQHCLVNLCMRQCECTYQGNQVTI</sequence>
<proteinExistence type="predicted"/>
<organism evidence="1">
    <name type="scientific">Eutreptiella gymnastica</name>
    <dbReference type="NCBI Taxonomy" id="73025"/>
    <lineage>
        <taxon>Eukaryota</taxon>
        <taxon>Discoba</taxon>
        <taxon>Euglenozoa</taxon>
        <taxon>Euglenida</taxon>
        <taxon>Spirocuta</taxon>
        <taxon>Euglenophyceae</taxon>
        <taxon>Eutreptiales</taxon>
        <taxon>Eutreptiaceae</taxon>
        <taxon>Eutreptiella</taxon>
    </lineage>
</organism>
<dbReference type="EMBL" id="HBGA01066588">
    <property type="protein sequence ID" value="CAD9013722.1"/>
    <property type="molecule type" value="Transcribed_RNA"/>
</dbReference>
<name>A0A7S1III9_9EUGL</name>
<evidence type="ECO:0000313" key="1">
    <source>
        <dbReference type="EMBL" id="CAD9013722.1"/>
    </source>
</evidence>
<accession>A0A7S1III9</accession>
<dbReference type="AlphaFoldDB" id="A0A7S1III9"/>
<reference evidence="1" key="1">
    <citation type="submission" date="2021-01" db="EMBL/GenBank/DDBJ databases">
        <authorList>
            <person name="Corre E."/>
            <person name="Pelletier E."/>
            <person name="Niang G."/>
            <person name="Scheremetjew M."/>
            <person name="Finn R."/>
            <person name="Kale V."/>
            <person name="Holt S."/>
            <person name="Cochrane G."/>
            <person name="Meng A."/>
            <person name="Brown T."/>
            <person name="Cohen L."/>
        </authorList>
    </citation>
    <scope>NUCLEOTIDE SEQUENCE</scope>
    <source>
        <strain evidence="1">NIES-381</strain>
    </source>
</reference>
<protein>
    <submittedName>
        <fullName evidence="1">Uncharacterized protein</fullName>
    </submittedName>
</protein>